<protein>
    <submittedName>
        <fullName evidence="2">Uncharacterized protein</fullName>
    </submittedName>
</protein>
<evidence type="ECO:0000313" key="2">
    <source>
        <dbReference type="EMBL" id="KAJ5187972.1"/>
    </source>
</evidence>
<sequence>MRHFCCSLICCGRSDVKSPVQPIIRLVPDEEEEPKVEKSTRPQKVVEKAPRSPKAKLLKPLKPLKPAKVQKPASPKKKVKPQKKATSGSEANSSDEEYSLPSPPLHGYRTGITPEMSGVDLNSAEYSDIEVEETSPGDGLSVYPPEVLLNSPLEQLLTYSTLTAQQGMELGKSSPSDSLEVLPLGPESGKEPSYEKPEIPIPGTESSGASSFYLTKKDNKLSTAKVAAYRAQGAQLQRWLEDPNEPNCDISPITTTINDLFNAPSPRNFELGRTNFGNPYNLMDGGEPESVGLVTTGDHYRYITISNPVTDPKVLEAIGREHASNSYAHTCGPGLLVAHSIFRYDNFLWNEIGRAVYTMDRPINTLKYIMFIHVINDETRPYIEEELYPRLGLCFDIQHLEPCQKIERGTPEYKELLGTKLGKAAAILLISSLPRGSRRIARAVIWNFCGKIMLRFEVESTTDEEIPGGPEEEAPEEAPEDSPEGYSYASGDSYEESEGW</sequence>
<feature type="compositionally biased region" description="Low complexity" evidence="1">
    <location>
        <begin position="60"/>
        <end position="73"/>
    </location>
</feature>
<evidence type="ECO:0000313" key="3">
    <source>
        <dbReference type="Proteomes" id="UP001150879"/>
    </source>
</evidence>
<gene>
    <name evidence="2" type="ORF">N7472_006986</name>
</gene>
<reference evidence="2" key="2">
    <citation type="journal article" date="2023" name="IMA Fungus">
        <title>Comparative genomic study of the Penicillium genus elucidates a diverse pangenome and 15 lateral gene transfer events.</title>
        <authorList>
            <person name="Petersen C."/>
            <person name="Sorensen T."/>
            <person name="Nielsen M.R."/>
            <person name="Sondergaard T.E."/>
            <person name="Sorensen J.L."/>
            <person name="Fitzpatrick D.A."/>
            <person name="Frisvad J.C."/>
            <person name="Nielsen K.L."/>
        </authorList>
    </citation>
    <scope>NUCLEOTIDE SEQUENCE</scope>
    <source>
        <strain evidence="2">IBT 16849</strain>
    </source>
</reference>
<name>A0A9W9M5G6_9EURO</name>
<comment type="caution">
    <text evidence="2">The sequence shown here is derived from an EMBL/GenBank/DDBJ whole genome shotgun (WGS) entry which is preliminary data.</text>
</comment>
<accession>A0A9W9M5G6</accession>
<feature type="compositionally biased region" description="Basic and acidic residues" evidence="1">
    <location>
        <begin position="35"/>
        <end position="50"/>
    </location>
</feature>
<feature type="compositionally biased region" description="Basic and acidic residues" evidence="1">
    <location>
        <begin position="188"/>
        <end position="198"/>
    </location>
</feature>
<dbReference type="Proteomes" id="UP001150879">
    <property type="component" value="Unassembled WGS sequence"/>
</dbReference>
<evidence type="ECO:0000256" key="1">
    <source>
        <dbReference type="SAM" id="MobiDB-lite"/>
    </source>
</evidence>
<feature type="region of interest" description="Disordered" evidence="1">
    <location>
        <begin position="460"/>
        <end position="500"/>
    </location>
</feature>
<reference evidence="2" key="1">
    <citation type="submission" date="2022-11" db="EMBL/GenBank/DDBJ databases">
        <authorList>
            <person name="Petersen C."/>
        </authorList>
    </citation>
    <scope>NUCLEOTIDE SEQUENCE</scope>
    <source>
        <strain evidence="2">IBT 16849</strain>
    </source>
</reference>
<dbReference type="AlphaFoldDB" id="A0A9W9M5G6"/>
<keyword evidence="3" id="KW-1185">Reference proteome</keyword>
<feature type="region of interest" description="Disordered" evidence="1">
    <location>
        <begin position="28"/>
        <end position="117"/>
    </location>
</feature>
<feature type="compositionally biased region" description="Acidic residues" evidence="1">
    <location>
        <begin position="460"/>
        <end position="483"/>
    </location>
</feature>
<feature type="compositionally biased region" description="Basic residues" evidence="1">
    <location>
        <begin position="74"/>
        <end position="83"/>
    </location>
</feature>
<dbReference type="EMBL" id="JAPQKP010000005">
    <property type="protein sequence ID" value="KAJ5187972.1"/>
    <property type="molecule type" value="Genomic_DNA"/>
</dbReference>
<feature type="region of interest" description="Disordered" evidence="1">
    <location>
        <begin position="169"/>
        <end position="207"/>
    </location>
</feature>
<organism evidence="2 3">
    <name type="scientific">Penicillium cf. griseofulvum</name>
    <dbReference type="NCBI Taxonomy" id="2972120"/>
    <lineage>
        <taxon>Eukaryota</taxon>
        <taxon>Fungi</taxon>
        <taxon>Dikarya</taxon>
        <taxon>Ascomycota</taxon>
        <taxon>Pezizomycotina</taxon>
        <taxon>Eurotiomycetes</taxon>
        <taxon>Eurotiomycetidae</taxon>
        <taxon>Eurotiales</taxon>
        <taxon>Aspergillaceae</taxon>
        <taxon>Penicillium</taxon>
    </lineage>
</organism>
<proteinExistence type="predicted"/>